<reference evidence="2 3" key="1">
    <citation type="submission" date="2016-07" db="EMBL/GenBank/DDBJ databases">
        <title>Pervasive Adenine N6-methylation of Active Genes in Fungi.</title>
        <authorList>
            <consortium name="DOE Joint Genome Institute"/>
            <person name="Mondo S.J."/>
            <person name="Dannebaum R.O."/>
            <person name="Kuo R.C."/>
            <person name="Labutti K."/>
            <person name="Haridas S."/>
            <person name="Kuo A."/>
            <person name="Salamov A."/>
            <person name="Ahrendt S.R."/>
            <person name="Lipzen A."/>
            <person name="Sullivan W."/>
            <person name="Andreopoulos W.B."/>
            <person name="Clum A."/>
            <person name="Lindquist E."/>
            <person name="Daum C."/>
            <person name="Ramamoorthy G.K."/>
            <person name="Gryganskyi A."/>
            <person name="Culley D."/>
            <person name="Magnuson J.K."/>
            <person name="James T.Y."/>
            <person name="O'Malley M.A."/>
            <person name="Stajich J.E."/>
            <person name="Spatafora J.W."/>
            <person name="Visel A."/>
            <person name="Grigoriev I.V."/>
        </authorList>
    </citation>
    <scope>NUCLEOTIDE SEQUENCE [LARGE SCALE GENOMIC DNA]</scope>
    <source>
        <strain evidence="2 3">CBS 115471</strain>
    </source>
</reference>
<name>A0A1Y1YJ18_9PLEO</name>
<feature type="compositionally biased region" description="Polar residues" evidence="1">
    <location>
        <begin position="74"/>
        <end position="92"/>
    </location>
</feature>
<feature type="compositionally biased region" description="Basic residues" evidence="1">
    <location>
        <begin position="30"/>
        <end position="49"/>
    </location>
</feature>
<comment type="caution">
    <text evidence="2">The sequence shown here is derived from an EMBL/GenBank/DDBJ whole genome shotgun (WGS) entry which is preliminary data.</text>
</comment>
<dbReference type="Proteomes" id="UP000193144">
    <property type="component" value="Unassembled WGS sequence"/>
</dbReference>
<gene>
    <name evidence="2" type="ORF">BCR34DRAFT_157351</name>
</gene>
<keyword evidence="3" id="KW-1185">Reference proteome</keyword>
<evidence type="ECO:0000313" key="3">
    <source>
        <dbReference type="Proteomes" id="UP000193144"/>
    </source>
</evidence>
<feature type="region of interest" description="Disordered" evidence="1">
    <location>
        <begin position="26"/>
        <end position="94"/>
    </location>
</feature>
<sequence length="112" mass="12583">MLAPQVQLPFAAGHIRLRTPGRSQLVGHGCMRRTSLRRRERASRYKSRMRYPAIGDAPARPSTLRPRSSLHPPWSSQHLHSSNEPRSSQGSFDVSHRGCCQLVGRLGEPHVL</sequence>
<organism evidence="2 3">
    <name type="scientific">Clohesyomyces aquaticus</name>
    <dbReference type="NCBI Taxonomy" id="1231657"/>
    <lineage>
        <taxon>Eukaryota</taxon>
        <taxon>Fungi</taxon>
        <taxon>Dikarya</taxon>
        <taxon>Ascomycota</taxon>
        <taxon>Pezizomycotina</taxon>
        <taxon>Dothideomycetes</taxon>
        <taxon>Pleosporomycetidae</taxon>
        <taxon>Pleosporales</taxon>
        <taxon>Lindgomycetaceae</taxon>
        <taxon>Clohesyomyces</taxon>
    </lineage>
</organism>
<protein>
    <submittedName>
        <fullName evidence="2">Uncharacterized protein</fullName>
    </submittedName>
</protein>
<dbReference type="AlphaFoldDB" id="A0A1Y1YJ18"/>
<dbReference type="EMBL" id="MCFA01000223">
    <property type="protein sequence ID" value="ORX98020.1"/>
    <property type="molecule type" value="Genomic_DNA"/>
</dbReference>
<proteinExistence type="predicted"/>
<evidence type="ECO:0000256" key="1">
    <source>
        <dbReference type="SAM" id="MobiDB-lite"/>
    </source>
</evidence>
<accession>A0A1Y1YJ18</accession>
<evidence type="ECO:0000313" key="2">
    <source>
        <dbReference type="EMBL" id="ORX98020.1"/>
    </source>
</evidence>